<reference evidence="3" key="1">
    <citation type="submission" date="2020-10" db="EMBL/GenBank/DDBJ databases">
        <title>Whole-genome sequence of Luteibacter sp. EIF3.</title>
        <authorList>
            <person name="Friedrich I."/>
            <person name="Hertel R."/>
            <person name="Daniel R."/>
        </authorList>
    </citation>
    <scope>NUCLEOTIDE SEQUENCE</scope>
    <source>
        <strain evidence="3">EIF3</strain>
    </source>
</reference>
<keyword evidence="4" id="KW-1185">Reference proteome</keyword>
<dbReference type="InterPro" id="IPR029463">
    <property type="entry name" value="Lys_MEP"/>
</dbReference>
<keyword evidence="1" id="KW-0732">Signal</keyword>
<dbReference type="Gene3D" id="2.60.40.2970">
    <property type="match status" value="1"/>
</dbReference>
<organism evidence="3 4">
    <name type="scientific">Luteibacter flocculans</name>
    <dbReference type="NCBI Taxonomy" id="2780091"/>
    <lineage>
        <taxon>Bacteria</taxon>
        <taxon>Pseudomonadati</taxon>
        <taxon>Pseudomonadota</taxon>
        <taxon>Gammaproteobacteria</taxon>
        <taxon>Lysobacterales</taxon>
        <taxon>Rhodanobacteraceae</taxon>
        <taxon>Luteibacter</taxon>
    </lineage>
</organism>
<dbReference type="Proteomes" id="UP001056681">
    <property type="component" value="Chromosome"/>
</dbReference>
<evidence type="ECO:0000259" key="2">
    <source>
        <dbReference type="SMART" id="SM01351"/>
    </source>
</evidence>
<dbReference type="InterPro" id="IPR024079">
    <property type="entry name" value="MetalloPept_cat_dom_sf"/>
</dbReference>
<accession>A0ABY4T8V3</accession>
<evidence type="ECO:0000313" key="4">
    <source>
        <dbReference type="Proteomes" id="UP001056681"/>
    </source>
</evidence>
<protein>
    <recommendedName>
        <fullName evidence="2">Lysine-specific metallo-endopeptidase domain-containing protein</fullName>
    </recommendedName>
</protein>
<name>A0ABY4T8V3_9GAMM</name>
<evidence type="ECO:0000256" key="1">
    <source>
        <dbReference type="SAM" id="SignalP"/>
    </source>
</evidence>
<dbReference type="Pfam" id="PF14521">
    <property type="entry name" value="Aspzincin_M35"/>
    <property type="match status" value="1"/>
</dbReference>
<feature type="domain" description="Lysine-specific metallo-endopeptidase" evidence="2">
    <location>
        <begin position="237"/>
        <end position="387"/>
    </location>
</feature>
<dbReference type="SMART" id="SM01351">
    <property type="entry name" value="Aspzincin_M35"/>
    <property type="match status" value="1"/>
</dbReference>
<proteinExistence type="predicted"/>
<dbReference type="RefSeq" id="WP_250340276.1">
    <property type="nucleotide sequence ID" value="NZ_CP063231.1"/>
</dbReference>
<dbReference type="EMBL" id="CP063231">
    <property type="protein sequence ID" value="URL59775.1"/>
    <property type="molecule type" value="Genomic_DNA"/>
</dbReference>
<feature type="signal peptide" evidence="1">
    <location>
        <begin position="1"/>
        <end position="27"/>
    </location>
</feature>
<dbReference type="Gene3D" id="3.40.390.10">
    <property type="entry name" value="Collagenase (Catalytic Domain)"/>
    <property type="match status" value="1"/>
</dbReference>
<gene>
    <name evidence="3" type="ORF">IM816_06700</name>
</gene>
<sequence length="394" mass="44180">MLYRTKRKKRAALCALFASLAWTQAHAEGRIEAVIRETTRAIGSEPVRVDVTFINRGDAPVFLHKPSTPFGRTDDGLPGNEFVITNETGDVLPYKGSGPGYWGPVRLSHFVVVPPGESVHKEVNLGREYDFSKGGRFKIRFFASLDREPDARAAPEEERRAFVRTSQTFVQSNEIEVRVNTPSAYMGPSPSVSDICSTEDMEKINETLPSAANASQSGYGFILSVYQVIKDPEGNFSYRYNAKPRFERWFGRPPEDAPLPDQSGWYESDSGNLKSALGATMSRLTLTGGSKITPRCGCDGFPSEVMAHAEDHSPYLIHFCPGFFRLPVNDPWVSRTSVIIHEVSHFYDRDSDGRSDYVYGKLNAEDLARDDRWKAVRNADNVEFFMMDTTPYND</sequence>
<feature type="chain" id="PRO_5045936039" description="Lysine-specific metallo-endopeptidase domain-containing protein" evidence="1">
    <location>
        <begin position="28"/>
        <end position="394"/>
    </location>
</feature>
<evidence type="ECO:0000313" key="3">
    <source>
        <dbReference type="EMBL" id="URL59775.1"/>
    </source>
</evidence>
<dbReference type="SUPFAM" id="SSF55486">
    <property type="entry name" value="Metalloproteases ('zincins'), catalytic domain"/>
    <property type="match status" value="1"/>
</dbReference>